<proteinExistence type="predicted"/>
<comment type="caution">
    <text evidence="1">The sequence shown here is derived from an EMBL/GenBank/DDBJ whole genome shotgun (WGS) entry which is preliminary data.</text>
</comment>
<accession>A0AA39Q0U4</accession>
<evidence type="ECO:0000313" key="2">
    <source>
        <dbReference type="Proteomes" id="UP001175228"/>
    </source>
</evidence>
<gene>
    <name evidence="1" type="ORF">EDD18DRAFT_1077894</name>
</gene>
<keyword evidence="2" id="KW-1185">Reference proteome</keyword>
<feature type="non-terminal residue" evidence="1">
    <location>
        <position position="144"/>
    </location>
</feature>
<dbReference type="Proteomes" id="UP001175228">
    <property type="component" value="Unassembled WGS sequence"/>
</dbReference>
<reference evidence="1" key="1">
    <citation type="submission" date="2023-06" db="EMBL/GenBank/DDBJ databases">
        <authorList>
            <consortium name="Lawrence Berkeley National Laboratory"/>
            <person name="Ahrendt S."/>
            <person name="Sahu N."/>
            <person name="Indic B."/>
            <person name="Wong-Bajracharya J."/>
            <person name="Merenyi Z."/>
            <person name="Ke H.-M."/>
            <person name="Monk M."/>
            <person name="Kocsube S."/>
            <person name="Drula E."/>
            <person name="Lipzen A."/>
            <person name="Balint B."/>
            <person name="Henrissat B."/>
            <person name="Andreopoulos B."/>
            <person name="Martin F.M."/>
            <person name="Harder C.B."/>
            <person name="Rigling D."/>
            <person name="Ford K.L."/>
            <person name="Foster G.D."/>
            <person name="Pangilinan J."/>
            <person name="Papanicolaou A."/>
            <person name="Barry K."/>
            <person name="LaButti K."/>
            <person name="Viragh M."/>
            <person name="Koriabine M."/>
            <person name="Yan M."/>
            <person name="Riley R."/>
            <person name="Champramary S."/>
            <person name="Plett K.L."/>
            <person name="Tsai I.J."/>
            <person name="Slot J."/>
            <person name="Sipos G."/>
            <person name="Plett J."/>
            <person name="Nagy L.G."/>
            <person name="Grigoriev I.V."/>
        </authorList>
    </citation>
    <scope>NUCLEOTIDE SEQUENCE</scope>
    <source>
        <strain evidence="1">HWK02</strain>
    </source>
</reference>
<organism evidence="1 2">
    <name type="scientific">Armillaria luteobubalina</name>
    <dbReference type="NCBI Taxonomy" id="153913"/>
    <lineage>
        <taxon>Eukaryota</taxon>
        <taxon>Fungi</taxon>
        <taxon>Dikarya</taxon>
        <taxon>Basidiomycota</taxon>
        <taxon>Agaricomycotina</taxon>
        <taxon>Agaricomycetes</taxon>
        <taxon>Agaricomycetidae</taxon>
        <taxon>Agaricales</taxon>
        <taxon>Marasmiineae</taxon>
        <taxon>Physalacriaceae</taxon>
        <taxon>Armillaria</taxon>
    </lineage>
</organism>
<sequence>MFEEGELSAKDPNYVFCPAAHRKQLLHLFTKHFCTHTLFPGRDGVNRTSSKIECDAVYEMYTFCTCHGLTEVWAYMWNCWYCPKMWRLWARSTTPFITWLRTMMNVENFWKQLKHDWLHWLLHPRLDHLIYILIYHVTPVYLHR</sequence>
<dbReference type="AlphaFoldDB" id="A0AA39Q0U4"/>
<dbReference type="EMBL" id="JAUEPU010000022">
    <property type="protein sequence ID" value="KAK0494167.1"/>
    <property type="molecule type" value="Genomic_DNA"/>
</dbReference>
<evidence type="ECO:0000313" key="1">
    <source>
        <dbReference type="EMBL" id="KAK0494167.1"/>
    </source>
</evidence>
<name>A0AA39Q0U4_9AGAR</name>
<protein>
    <submittedName>
        <fullName evidence="1">Uncharacterized protein</fullName>
    </submittedName>
</protein>